<dbReference type="KEGG" id="pti:PHATRDRAFT_33952"/>
<organism evidence="4 5">
    <name type="scientific">Phaeodactylum tricornutum (strain CCAP 1055/1)</name>
    <dbReference type="NCBI Taxonomy" id="556484"/>
    <lineage>
        <taxon>Eukaryota</taxon>
        <taxon>Sar</taxon>
        <taxon>Stramenopiles</taxon>
        <taxon>Ochrophyta</taxon>
        <taxon>Bacillariophyta</taxon>
        <taxon>Bacillariophyceae</taxon>
        <taxon>Bacillariophycidae</taxon>
        <taxon>Naviculales</taxon>
        <taxon>Phaeodactylaceae</taxon>
        <taxon>Phaeodactylum</taxon>
    </lineage>
</organism>
<evidence type="ECO:0000256" key="1">
    <source>
        <dbReference type="SAM" id="MobiDB-lite"/>
    </source>
</evidence>
<keyword evidence="2" id="KW-1133">Transmembrane helix</keyword>
<feature type="transmembrane region" description="Helical" evidence="2">
    <location>
        <begin position="119"/>
        <end position="141"/>
    </location>
</feature>
<feature type="compositionally biased region" description="Basic and acidic residues" evidence="1">
    <location>
        <begin position="55"/>
        <end position="64"/>
    </location>
</feature>
<dbReference type="OrthoDB" id="46689at2759"/>
<feature type="signal peptide" evidence="3">
    <location>
        <begin position="1"/>
        <end position="22"/>
    </location>
</feature>
<evidence type="ECO:0000313" key="4">
    <source>
        <dbReference type="EMBL" id="EEC49958.1"/>
    </source>
</evidence>
<feature type="chain" id="PRO_5002855332" evidence="3">
    <location>
        <begin position="23"/>
        <end position="197"/>
    </location>
</feature>
<dbReference type="PaxDb" id="2850-Phatr33952"/>
<sequence length="197" mass="20889">MLLRLSAPLIAYLTTLLLSAEAFTISRYSSEATRPALNTFPSIPSIALYATNSDNPEKDKEAESTKPSSPPPPMANPVPQRTRMDPLVASLTRSDSAPDQDAPILKVPLLGEVTLDKTLFVLLPVVAFAVLGGLASIYVAAISGDAVSQAWDAYETAISSPAGSKLVDPNVCRGLCSDQDRDLQGLANYMNNIAGKK</sequence>
<dbReference type="HOGENOM" id="CLU_1386583_0_0_1"/>
<dbReference type="eggNOG" id="ENOG502SWWS">
    <property type="taxonomic scope" value="Eukaryota"/>
</dbReference>
<dbReference type="OMA" id="WDAYETA"/>
<gene>
    <name evidence="4" type="ORF">PHATRDRAFT_33952</name>
</gene>
<dbReference type="Proteomes" id="UP000000759">
    <property type="component" value="Chromosome 4"/>
</dbReference>
<reference evidence="5" key="2">
    <citation type="submission" date="2008-08" db="EMBL/GenBank/DDBJ databases">
        <authorList>
            <consortium name="Diatom Consortium"/>
            <person name="Grigoriev I."/>
            <person name="Grimwood J."/>
            <person name="Kuo A."/>
            <person name="Otillar R.P."/>
            <person name="Salamov A."/>
            <person name="Detter J.C."/>
            <person name="Lindquist E."/>
            <person name="Shapiro H."/>
            <person name="Lucas S."/>
            <person name="Glavina del Rio T."/>
            <person name="Pitluck S."/>
            <person name="Rokhsar D."/>
            <person name="Bowler C."/>
        </authorList>
    </citation>
    <scope>GENOME REANNOTATION</scope>
    <source>
        <strain evidence="5">CCAP 1055/1</strain>
    </source>
</reference>
<reference evidence="4 5" key="1">
    <citation type="journal article" date="2008" name="Nature">
        <title>The Phaeodactylum genome reveals the evolutionary history of diatom genomes.</title>
        <authorList>
            <person name="Bowler C."/>
            <person name="Allen A.E."/>
            <person name="Badger J.H."/>
            <person name="Grimwood J."/>
            <person name="Jabbari K."/>
            <person name="Kuo A."/>
            <person name="Maheswari U."/>
            <person name="Martens C."/>
            <person name="Maumus F."/>
            <person name="Otillar R.P."/>
            <person name="Rayko E."/>
            <person name="Salamov A."/>
            <person name="Vandepoele K."/>
            <person name="Beszteri B."/>
            <person name="Gruber A."/>
            <person name="Heijde M."/>
            <person name="Katinka M."/>
            <person name="Mock T."/>
            <person name="Valentin K."/>
            <person name="Verret F."/>
            <person name="Berges J.A."/>
            <person name="Brownlee C."/>
            <person name="Cadoret J.P."/>
            <person name="Chiovitti A."/>
            <person name="Choi C.J."/>
            <person name="Coesel S."/>
            <person name="De Martino A."/>
            <person name="Detter J.C."/>
            <person name="Durkin C."/>
            <person name="Falciatore A."/>
            <person name="Fournet J."/>
            <person name="Haruta M."/>
            <person name="Huysman M.J."/>
            <person name="Jenkins B.D."/>
            <person name="Jiroutova K."/>
            <person name="Jorgensen R.E."/>
            <person name="Joubert Y."/>
            <person name="Kaplan A."/>
            <person name="Kroger N."/>
            <person name="Kroth P.G."/>
            <person name="La Roche J."/>
            <person name="Lindquist E."/>
            <person name="Lommer M."/>
            <person name="Martin-Jezequel V."/>
            <person name="Lopez P.J."/>
            <person name="Lucas S."/>
            <person name="Mangogna M."/>
            <person name="McGinnis K."/>
            <person name="Medlin L.K."/>
            <person name="Montsant A."/>
            <person name="Oudot-Le Secq M.P."/>
            <person name="Napoli C."/>
            <person name="Obornik M."/>
            <person name="Parker M.S."/>
            <person name="Petit J.L."/>
            <person name="Porcel B.M."/>
            <person name="Poulsen N."/>
            <person name="Robison M."/>
            <person name="Rychlewski L."/>
            <person name="Rynearson T.A."/>
            <person name="Schmutz J."/>
            <person name="Shapiro H."/>
            <person name="Siaut M."/>
            <person name="Stanley M."/>
            <person name="Sussman M.R."/>
            <person name="Taylor A.R."/>
            <person name="Vardi A."/>
            <person name="von Dassow P."/>
            <person name="Vyverman W."/>
            <person name="Willis A."/>
            <person name="Wyrwicz L.S."/>
            <person name="Rokhsar D.S."/>
            <person name="Weissenbach J."/>
            <person name="Armbrust E.V."/>
            <person name="Green B.R."/>
            <person name="Van de Peer Y."/>
            <person name="Grigoriev I.V."/>
        </authorList>
    </citation>
    <scope>NUCLEOTIDE SEQUENCE [LARGE SCALE GENOMIC DNA]</scope>
    <source>
        <strain evidence="4 5">CCAP 1055/1</strain>
    </source>
</reference>
<dbReference type="AlphaFoldDB" id="B7FUB6"/>
<keyword evidence="2" id="KW-0812">Transmembrane</keyword>
<protein>
    <submittedName>
        <fullName evidence="4">Uncharacterized protein</fullName>
    </submittedName>
</protein>
<accession>B7FUB6</accession>
<keyword evidence="3" id="KW-0732">Signal</keyword>
<evidence type="ECO:0000256" key="3">
    <source>
        <dbReference type="SAM" id="SignalP"/>
    </source>
</evidence>
<name>B7FUB6_PHATC</name>
<evidence type="ECO:0000313" key="5">
    <source>
        <dbReference type="Proteomes" id="UP000000759"/>
    </source>
</evidence>
<dbReference type="GeneID" id="7197769"/>
<dbReference type="InParanoid" id="B7FUB6"/>
<dbReference type="RefSeq" id="XP_002178293.1">
    <property type="nucleotide sequence ID" value="XM_002178257.1"/>
</dbReference>
<proteinExistence type="predicted"/>
<keyword evidence="5" id="KW-1185">Reference proteome</keyword>
<keyword evidence="2" id="KW-0472">Membrane</keyword>
<dbReference type="EMBL" id="CM000607">
    <property type="protein sequence ID" value="EEC49958.1"/>
    <property type="molecule type" value="Genomic_DNA"/>
</dbReference>
<feature type="region of interest" description="Disordered" evidence="1">
    <location>
        <begin position="51"/>
        <end position="81"/>
    </location>
</feature>
<evidence type="ECO:0000256" key="2">
    <source>
        <dbReference type="SAM" id="Phobius"/>
    </source>
</evidence>